<evidence type="ECO:0000256" key="1">
    <source>
        <dbReference type="SAM" id="Phobius"/>
    </source>
</evidence>
<name>A0ABS6FY35_9FIRM</name>
<organism evidence="4 5">
    <name type="scientific">Alkaliphilus flagellatus</name>
    <dbReference type="NCBI Taxonomy" id="2841507"/>
    <lineage>
        <taxon>Bacteria</taxon>
        <taxon>Bacillati</taxon>
        <taxon>Bacillota</taxon>
        <taxon>Clostridia</taxon>
        <taxon>Peptostreptococcales</taxon>
        <taxon>Natronincolaceae</taxon>
        <taxon>Alkaliphilus</taxon>
    </lineage>
</organism>
<keyword evidence="1" id="KW-0812">Transmembrane</keyword>
<keyword evidence="1" id="KW-0472">Membrane</keyword>
<dbReference type="Proteomes" id="UP000779508">
    <property type="component" value="Unassembled WGS sequence"/>
</dbReference>
<proteinExistence type="predicted"/>
<comment type="caution">
    <text evidence="4">The sequence shown here is derived from an EMBL/GenBank/DDBJ whole genome shotgun (WGS) entry which is preliminary data.</text>
</comment>
<evidence type="ECO:0000259" key="3">
    <source>
        <dbReference type="Pfam" id="PF25967"/>
    </source>
</evidence>
<feature type="domain" description="Lipoyl-binding" evidence="2">
    <location>
        <begin position="73"/>
        <end position="126"/>
    </location>
</feature>
<evidence type="ECO:0000259" key="2">
    <source>
        <dbReference type="Pfam" id="PF00364"/>
    </source>
</evidence>
<dbReference type="InterPro" id="IPR000089">
    <property type="entry name" value="Biotin_lipoyl"/>
</dbReference>
<evidence type="ECO:0000313" key="4">
    <source>
        <dbReference type="EMBL" id="MBU5675140.1"/>
    </source>
</evidence>
<dbReference type="PANTHER" id="PTHR30469">
    <property type="entry name" value="MULTIDRUG RESISTANCE PROTEIN MDTA"/>
    <property type="match status" value="1"/>
</dbReference>
<dbReference type="RefSeq" id="WP_216414642.1">
    <property type="nucleotide sequence ID" value="NZ_JAHLQK010000001.1"/>
</dbReference>
<gene>
    <name evidence="4" type="ORF">KQI88_01755</name>
</gene>
<keyword evidence="5" id="KW-1185">Reference proteome</keyword>
<dbReference type="Pfam" id="PF00364">
    <property type="entry name" value="Biotin_lipoyl"/>
    <property type="match status" value="1"/>
</dbReference>
<reference evidence="4 5" key="1">
    <citation type="submission" date="2021-06" db="EMBL/GenBank/DDBJ databases">
        <authorList>
            <person name="Sun Q."/>
            <person name="Li D."/>
        </authorList>
    </citation>
    <scope>NUCLEOTIDE SEQUENCE [LARGE SCALE GENOMIC DNA]</scope>
    <source>
        <strain evidence="4 5">MSJ-5</strain>
    </source>
</reference>
<evidence type="ECO:0000313" key="5">
    <source>
        <dbReference type="Proteomes" id="UP000779508"/>
    </source>
</evidence>
<dbReference type="PANTHER" id="PTHR30469:SF33">
    <property type="entry name" value="SLR1207 PROTEIN"/>
    <property type="match status" value="1"/>
</dbReference>
<accession>A0ABS6FY35</accession>
<feature type="transmembrane region" description="Helical" evidence="1">
    <location>
        <begin position="12"/>
        <end position="30"/>
    </location>
</feature>
<feature type="domain" description="Multidrug resistance protein MdtA-like C-terminal permuted SH3" evidence="3">
    <location>
        <begin position="213"/>
        <end position="268"/>
    </location>
</feature>
<dbReference type="Pfam" id="PF25967">
    <property type="entry name" value="RND-MFP_C"/>
    <property type="match status" value="1"/>
</dbReference>
<protein>
    <submittedName>
        <fullName evidence="4">HlyD family efflux transporter periplasmic adaptor subunit</fullName>
    </submittedName>
</protein>
<keyword evidence="1" id="KW-1133">Transmembrane helix</keyword>
<dbReference type="InterPro" id="IPR058627">
    <property type="entry name" value="MdtA-like_C"/>
</dbReference>
<sequence>MKAKKSSKKKTIIISVVCMLIIALITTFALSPRAESYEEETAKSQDVTTYYNFNGNIEAKDNQIVIADTMMQIKTIYVEEGDTVKKDDILFETTQGQKIKAKIDGEVGEILIEEGATLMTGTKMTTLTDYSNLQVTVKVDEYDIASMSPDKEVTVLVNALNKKITGKIAKVSKEAMTVNGVSFFTASIDLEKDPDLLVGMSTEVTMISQNASNATTISMKALQFNNENQPFVYYRDNNGKVATKPVTVGINDGNIVQIEDGVKSGEVVLLPKEKTNTIVTPLDVMREQ</sequence>
<dbReference type="EMBL" id="JAHLQK010000001">
    <property type="protein sequence ID" value="MBU5675140.1"/>
    <property type="molecule type" value="Genomic_DNA"/>
</dbReference>